<evidence type="ECO:0000256" key="2">
    <source>
        <dbReference type="ARBA" id="ARBA00022898"/>
    </source>
</evidence>
<comment type="cofactor">
    <cofactor evidence="1">
        <name>pyridoxal 5'-phosphate</name>
        <dbReference type="ChEBI" id="CHEBI:597326"/>
    </cofactor>
</comment>
<accession>A0A8J8KCZ8</accession>
<dbReference type="EMBL" id="JABTTE010000001">
    <property type="protein sequence ID" value="NSL50155.1"/>
    <property type="molecule type" value="Genomic_DNA"/>
</dbReference>
<protein>
    <submittedName>
        <fullName evidence="4">IscS subfamily cysteine desulfurase</fullName>
    </submittedName>
</protein>
<dbReference type="PIRSF" id="PIRSF005572">
    <property type="entry name" value="NifS"/>
    <property type="match status" value="1"/>
</dbReference>
<dbReference type="Gene3D" id="3.90.1150.10">
    <property type="entry name" value="Aspartate Aminotransferase, domain 1"/>
    <property type="match status" value="1"/>
</dbReference>
<evidence type="ECO:0000313" key="5">
    <source>
        <dbReference type="Proteomes" id="UP000625804"/>
    </source>
</evidence>
<dbReference type="Proteomes" id="UP000625804">
    <property type="component" value="Unassembled WGS sequence"/>
</dbReference>
<sequence length="379" mass="41954">MVIYLDYAATTPMSEKSLHVYNEVARNFYGNTSSLHDIGSTAKVLLEESRKTFASFINGDSKGVYFTSGGSESNYLAIHSLLKGNRKKGKHIISTRLEHSSVGNTLEDLKDHGYEVTYIPVNSEGKVDIAHLQEAIRPDTVLATIHHGNSEIGTIQNLTEIGKILREHHILFHSDCVQTFGKVKIDVKEANLDSISVSSHKIYGPKGVGACYINPECSWKPLIQNTTHENGFRPGTVNVPGIAAFIAAAEEIIPTMEHDAKRYHDLRKKLIEGIQDEAWQVTEIGPMGNRLEHIIGLTVFGMEGQYLMLECNRYGVAISTGSACSVGMQKPSKTLLAIGKSNEEAKQFVRLSLGKLTTDAEIEETIAIFKKIFRNYFKV</sequence>
<evidence type="ECO:0000256" key="1">
    <source>
        <dbReference type="ARBA" id="ARBA00001933"/>
    </source>
</evidence>
<proteinExistence type="predicted"/>
<dbReference type="SUPFAM" id="SSF53383">
    <property type="entry name" value="PLP-dependent transferases"/>
    <property type="match status" value="1"/>
</dbReference>
<dbReference type="PANTHER" id="PTHR11601">
    <property type="entry name" value="CYSTEINE DESULFURYLASE FAMILY MEMBER"/>
    <property type="match status" value="1"/>
</dbReference>
<evidence type="ECO:0000259" key="3">
    <source>
        <dbReference type="Pfam" id="PF00266"/>
    </source>
</evidence>
<keyword evidence="2" id="KW-0663">Pyridoxal phosphate</keyword>
<dbReference type="AlphaFoldDB" id="A0A8J8KCZ8"/>
<organism evidence="4 5">
    <name type="scientific">Calidifontibacillus erzurumensis</name>
    <dbReference type="NCBI Taxonomy" id="2741433"/>
    <lineage>
        <taxon>Bacteria</taxon>
        <taxon>Bacillati</taxon>
        <taxon>Bacillota</taxon>
        <taxon>Bacilli</taxon>
        <taxon>Bacillales</taxon>
        <taxon>Bacillaceae</taxon>
        <taxon>Calidifontibacillus/Schinkia group</taxon>
        <taxon>Calidifontibacillus</taxon>
    </lineage>
</organism>
<dbReference type="InterPro" id="IPR015424">
    <property type="entry name" value="PyrdxlP-dep_Trfase"/>
</dbReference>
<gene>
    <name evidence="4" type="ORF">HR057_00065</name>
</gene>
<dbReference type="Gene3D" id="3.40.640.10">
    <property type="entry name" value="Type I PLP-dependent aspartate aminotransferase-like (Major domain)"/>
    <property type="match status" value="1"/>
</dbReference>
<dbReference type="InterPro" id="IPR015421">
    <property type="entry name" value="PyrdxlP-dep_Trfase_major"/>
</dbReference>
<dbReference type="Pfam" id="PF00266">
    <property type="entry name" value="Aminotran_5"/>
    <property type="match status" value="1"/>
</dbReference>
<dbReference type="InterPro" id="IPR000192">
    <property type="entry name" value="Aminotrans_V_dom"/>
</dbReference>
<feature type="domain" description="Aminotransferase class V" evidence="3">
    <location>
        <begin position="3"/>
        <end position="363"/>
    </location>
</feature>
<dbReference type="InterPro" id="IPR016454">
    <property type="entry name" value="Cysteine_dSase"/>
</dbReference>
<reference evidence="4" key="1">
    <citation type="submission" date="2020-06" db="EMBL/GenBank/DDBJ databases">
        <title>A novel thermopfilic bacterium from Erzurum, Turkey.</title>
        <authorList>
            <person name="Adiguzel A."/>
            <person name="Ay H."/>
            <person name="Baltaci M.O."/>
        </authorList>
    </citation>
    <scope>NUCLEOTIDE SEQUENCE</scope>
    <source>
        <strain evidence="4">P2</strain>
    </source>
</reference>
<dbReference type="PANTHER" id="PTHR11601:SF36">
    <property type="entry name" value="CYSTEINE DESULFURASE NIFS-RELATED"/>
    <property type="match status" value="1"/>
</dbReference>
<dbReference type="RefSeq" id="WP_173729679.1">
    <property type="nucleotide sequence ID" value="NZ_JABTTE010000001.1"/>
</dbReference>
<evidence type="ECO:0000313" key="4">
    <source>
        <dbReference type="EMBL" id="NSL50155.1"/>
    </source>
</evidence>
<name>A0A8J8KCZ8_9BACI</name>
<dbReference type="NCBIfam" id="NF002806">
    <property type="entry name" value="PRK02948.1"/>
    <property type="match status" value="1"/>
</dbReference>
<keyword evidence="5" id="KW-1185">Reference proteome</keyword>
<dbReference type="InterPro" id="IPR015422">
    <property type="entry name" value="PyrdxlP-dep_Trfase_small"/>
</dbReference>
<comment type="caution">
    <text evidence="4">The sequence shown here is derived from an EMBL/GenBank/DDBJ whole genome shotgun (WGS) entry which is preliminary data.</text>
</comment>
<dbReference type="GO" id="GO:0003824">
    <property type="term" value="F:catalytic activity"/>
    <property type="evidence" value="ECO:0007669"/>
    <property type="project" value="UniProtKB-ARBA"/>
</dbReference>